<comment type="caution">
    <text evidence="2">The sequence shown here is derived from an EMBL/GenBank/DDBJ whole genome shotgun (WGS) entry which is preliminary data.</text>
</comment>
<protein>
    <recommendedName>
        <fullName evidence="1">Methyltransferase FkbM domain-containing protein</fullName>
    </recommendedName>
</protein>
<gene>
    <name evidence="2" type="ORF">A3A38_00095</name>
</gene>
<dbReference type="InterPro" id="IPR006342">
    <property type="entry name" value="FkbM_mtfrase"/>
</dbReference>
<dbReference type="InterPro" id="IPR029063">
    <property type="entry name" value="SAM-dependent_MTases_sf"/>
</dbReference>
<name>A0A1F6EG46_9BACT</name>
<accession>A0A1F6EG46</accession>
<dbReference type="PANTHER" id="PTHR34203:SF15">
    <property type="entry name" value="SLL1173 PROTEIN"/>
    <property type="match status" value="1"/>
</dbReference>
<proteinExistence type="predicted"/>
<sequence length="288" mass="31390">MVASVVRLLPAGAPERIYARLFRGPLGIVVNPLITGLLPESVQIPEGVVILNRTDPAVSGATAFGVYEPFETALFRVTIQPGMTVVDIGANIGYYMVIAARRVGEKGHVIAFEPAPENFATLKKTIDANTFRNIDAYAIAIADKKGVLDLHLFDSNKGKHSLVKDSRDAKGFRSRVQVQTTTLDSFLSEHDIGHVDVIKMDIEGAESLALAGMHEALKQAKFLFMEFTPTSIRKAGHDPQETLQLLRKAGFSLFAIDERAKEKKLVSDDGLFIASIPEGECTNLLCVK</sequence>
<dbReference type="Gene3D" id="3.40.50.150">
    <property type="entry name" value="Vaccinia Virus protein VP39"/>
    <property type="match status" value="1"/>
</dbReference>
<dbReference type="AlphaFoldDB" id="A0A1F6EG46"/>
<evidence type="ECO:0000313" key="3">
    <source>
        <dbReference type="Proteomes" id="UP000177306"/>
    </source>
</evidence>
<dbReference type="InterPro" id="IPR052514">
    <property type="entry name" value="SAM-dependent_MTase"/>
</dbReference>
<evidence type="ECO:0000313" key="2">
    <source>
        <dbReference type="EMBL" id="OGG72628.1"/>
    </source>
</evidence>
<reference evidence="2 3" key="1">
    <citation type="journal article" date="2016" name="Nat. Commun.">
        <title>Thousands of microbial genomes shed light on interconnected biogeochemical processes in an aquifer system.</title>
        <authorList>
            <person name="Anantharaman K."/>
            <person name="Brown C.T."/>
            <person name="Hug L.A."/>
            <person name="Sharon I."/>
            <person name="Castelle C.J."/>
            <person name="Probst A.J."/>
            <person name="Thomas B.C."/>
            <person name="Singh A."/>
            <person name="Wilkins M.J."/>
            <person name="Karaoz U."/>
            <person name="Brodie E.L."/>
            <person name="Williams K.H."/>
            <person name="Hubbard S.S."/>
            <person name="Banfield J.F."/>
        </authorList>
    </citation>
    <scope>NUCLEOTIDE SEQUENCE [LARGE SCALE GENOMIC DNA]</scope>
</reference>
<dbReference type="EMBL" id="MFLY01000036">
    <property type="protein sequence ID" value="OGG72628.1"/>
    <property type="molecule type" value="Genomic_DNA"/>
</dbReference>
<evidence type="ECO:0000259" key="1">
    <source>
        <dbReference type="Pfam" id="PF05050"/>
    </source>
</evidence>
<dbReference type="NCBIfam" id="TIGR01444">
    <property type="entry name" value="fkbM_fam"/>
    <property type="match status" value="1"/>
</dbReference>
<dbReference type="PANTHER" id="PTHR34203">
    <property type="entry name" value="METHYLTRANSFERASE, FKBM FAMILY PROTEIN"/>
    <property type="match status" value="1"/>
</dbReference>
<feature type="domain" description="Methyltransferase FkbM" evidence="1">
    <location>
        <begin position="87"/>
        <end position="252"/>
    </location>
</feature>
<dbReference type="SUPFAM" id="SSF53335">
    <property type="entry name" value="S-adenosyl-L-methionine-dependent methyltransferases"/>
    <property type="match status" value="1"/>
</dbReference>
<dbReference type="Pfam" id="PF05050">
    <property type="entry name" value="Methyltransf_21"/>
    <property type="match status" value="1"/>
</dbReference>
<organism evidence="2 3">
    <name type="scientific">Candidatus Kaiserbacteria bacterium RIFCSPLOWO2_01_FULL_53_17</name>
    <dbReference type="NCBI Taxonomy" id="1798511"/>
    <lineage>
        <taxon>Bacteria</taxon>
        <taxon>Candidatus Kaiseribacteriota</taxon>
    </lineage>
</organism>
<dbReference type="Proteomes" id="UP000177306">
    <property type="component" value="Unassembled WGS sequence"/>
</dbReference>